<dbReference type="EMBL" id="BART01001882">
    <property type="protein sequence ID" value="GAG73768.1"/>
    <property type="molecule type" value="Genomic_DNA"/>
</dbReference>
<dbReference type="EMBL" id="BART01000173">
    <property type="protein sequence ID" value="GAG66598.1"/>
    <property type="molecule type" value="Genomic_DNA"/>
</dbReference>
<dbReference type="InterPro" id="IPR036563">
    <property type="entry name" value="MoaE_sf"/>
</dbReference>
<dbReference type="InterPro" id="IPR003448">
    <property type="entry name" value="Mopterin_biosynth_MoaE"/>
</dbReference>
<dbReference type="SUPFAM" id="SSF54690">
    <property type="entry name" value="Molybdopterin synthase subunit MoaE"/>
    <property type="match status" value="1"/>
</dbReference>
<evidence type="ECO:0000313" key="2">
    <source>
        <dbReference type="EMBL" id="GAG73768.1"/>
    </source>
</evidence>
<dbReference type="Pfam" id="PF02391">
    <property type="entry name" value="MoaE"/>
    <property type="match status" value="1"/>
</dbReference>
<dbReference type="GO" id="GO:0006777">
    <property type="term" value="P:Mo-molybdopterin cofactor biosynthetic process"/>
    <property type="evidence" value="ECO:0007669"/>
    <property type="project" value="InterPro"/>
</dbReference>
<evidence type="ECO:0000313" key="1">
    <source>
        <dbReference type="EMBL" id="GAG66598.1"/>
    </source>
</evidence>
<protein>
    <recommendedName>
        <fullName evidence="3">Molybdopterin synthase catalytic subunit</fullName>
    </recommendedName>
</protein>
<reference evidence="2" key="1">
    <citation type="journal article" date="2014" name="Front. Microbiol.">
        <title>High frequency of phylogenetically diverse reductive dehalogenase-homologous genes in deep subseafloor sedimentary metagenomes.</title>
        <authorList>
            <person name="Kawai M."/>
            <person name="Futagami T."/>
            <person name="Toyoda A."/>
            <person name="Takaki Y."/>
            <person name="Nishi S."/>
            <person name="Hori S."/>
            <person name="Arai W."/>
            <person name="Tsubouchi T."/>
            <person name="Morono Y."/>
            <person name="Uchiyama I."/>
            <person name="Ito T."/>
            <person name="Fujiyama A."/>
            <person name="Inagaki F."/>
            <person name="Takami H."/>
        </authorList>
    </citation>
    <scope>NUCLEOTIDE SEQUENCE</scope>
    <source>
        <strain evidence="2">Expedition CK06-06</strain>
    </source>
</reference>
<dbReference type="AlphaFoldDB" id="X1AN33"/>
<accession>X1AN33</accession>
<proteinExistence type="predicted"/>
<gene>
    <name evidence="1" type="ORF">S01H4_01044</name>
    <name evidence="2" type="ORF">S01H4_06208</name>
</gene>
<organism evidence="2">
    <name type="scientific">marine sediment metagenome</name>
    <dbReference type="NCBI Taxonomy" id="412755"/>
    <lineage>
        <taxon>unclassified sequences</taxon>
        <taxon>metagenomes</taxon>
        <taxon>ecological metagenomes</taxon>
    </lineage>
</organism>
<sequence length="119" mass="13587">MLDMNRMIEIIKKNQDFKKVGMILCHNGVVRGYSKDGKKVKGLKVKLDKVKLKDLINRIKKKPGIIDVLVNIREGELSIGEDIMYVVIAGDIRENVFPALEEAVNSIKSYVIKKEEEIF</sequence>
<comment type="caution">
    <text evidence="2">The sequence shown here is derived from an EMBL/GenBank/DDBJ whole genome shotgun (WGS) entry which is preliminary data.</text>
</comment>
<evidence type="ECO:0008006" key="3">
    <source>
        <dbReference type="Google" id="ProtNLM"/>
    </source>
</evidence>
<name>X1AN33_9ZZZZ</name>
<dbReference type="Gene3D" id="3.90.1170.40">
    <property type="entry name" value="Molybdopterin biosynthesis MoaE subunit"/>
    <property type="match status" value="1"/>
</dbReference>